<evidence type="ECO:0000313" key="3">
    <source>
        <dbReference type="Proteomes" id="UP000234166"/>
    </source>
</evidence>
<evidence type="ECO:0000313" key="1">
    <source>
        <dbReference type="EMBL" id="SON76441.1"/>
    </source>
</evidence>
<evidence type="ECO:0000313" key="2">
    <source>
        <dbReference type="EMBL" id="SON80544.1"/>
    </source>
</evidence>
<dbReference type="EMBL" id="OCYS01000018">
    <property type="protein sequence ID" value="SON80544.1"/>
    <property type="molecule type" value="Genomic_DNA"/>
</dbReference>
<comment type="caution">
    <text evidence="2">The sequence shown here is derived from an EMBL/GenBank/DDBJ whole genome shotgun (WGS) entry which is preliminary data.</text>
</comment>
<keyword evidence="4" id="KW-1185">Reference proteome</keyword>
<dbReference type="Proteomes" id="UP000234181">
    <property type="component" value="Unassembled WGS sequence"/>
</dbReference>
<dbReference type="AlphaFoldDB" id="A0AB38DVC5"/>
<proteinExistence type="predicted"/>
<evidence type="ECO:0000313" key="4">
    <source>
        <dbReference type="Proteomes" id="UP000234181"/>
    </source>
</evidence>
<reference evidence="3 4" key="1">
    <citation type="submission" date="2017-10" db="EMBL/GenBank/DDBJ databases">
        <authorList>
            <person name="Regsiter A."/>
            <person name="William W."/>
        </authorList>
    </citation>
    <scope>NUCLEOTIDE SEQUENCE [LARGE SCALE GENOMIC DNA]</scope>
    <source>
        <strain evidence="1 4">CFBP6984</strain>
        <strain evidence="2 3">CFBP7430</strain>
    </source>
</reference>
<dbReference type="Proteomes" id="UP000234166">
    <property type="component" value="Unassembled WGS sequence"/>
</dbReference>
<protein>
    <submittedName>
        <fullName evidence="2">Uncharacterized protein</fullName>
    </submittedName>
</protein>
<sequence>MPGTAVYYLPALTLDLKASEWLRHGRLAIFCSFYGDHHRLGEQEIYLSACSDSRDHLYTCATALRRSNSS</sequence>
<organism evidence="2 3">
    <name type="scientific">Xanthomonas campestris pv. phaseoli</name>
    <dbReference type="NCBI Taxonomy" id="317013"/>
    <lineage>
        <taxon>Bacteria</taxon>
        <taxon>Pseudomonadati</taxon>
        <taxon>Pseudomonadota</taxon>
        <taxon>Gammaproteobacteria</taxon>
        <taxon>Lysobacterales</taxon>
        <taxon>Lysobacteraceae</taxon>
        <taxon>Xanthomonas</taxon>
    </lineage>
</organism>
<accession>A0AB38DVC5</accession>
<dbReference type="EMBL" id="OCYT01000021">
    <property type="protein sequence ID" value="SON76441.1"/>
    <property type="molecule type" value="Genomic_DNA"/>
</dbReference>
<gene>
    <name evidence="1" type="ORF">XAP6984_1170007</name>
    <name evidence="2" type="ORF">XAP7430_1140007</name>
</gene>
<name>A0AB38DVC5_XANCH</name>